<gene>
    <name evidence="1" type="ORF">Ciccas_000061</name>
</gene>
<comment type="caution">
    <text evidence="1">The sequence shown here is derived from an EMBL/GenBank/DDBJ whole genome shotgun (WGS) entry which is preliminary data.</text>
</comment>
<proteinExistence type="predicted"/>
<keyword evidence="2" id="KW-1185">Reference proteome</keyword>
<protein>
    <submittedName>
        <fullName evidence="1">Uncharacterized protein</fullName>
    </submittedName>
</protein>
<name>A0ABD2QP10_9PLAT</name>
<evidence type="ECO:0000313" key="2">
    <source>
        <dbReference type="Proteomes" id="UP001626550"/>
    </source>
</evidence>
<evidence type="ECO:0000313" key="1">
    <source>
        <dbReference type="EMBL" id="KAL3321263.1"/>
    </source>
</evidence>
<dbReference type="EMBL" id="JBJKFK010000003">
    <property type="protein sequence ID" value="KAL3321263.1"/>
    <property type="molecule type" value="Genomic_DNA"/>
</dbReference>
<reference evidence="1 2" key="1">
    <citation type="submission" date="2024-11" db="EMBL/GenBank/DDBJ databases">
        <title>Adaptive evolution of stress response genes in parasites aligns with host niche diversity.</title>
        <authorList>
            <person name="Hahn C."/>
            <person name="Resl P."/>
        </authorList>
    </citation>
    <scope>NUCLEOTIDE SEQUENCE [LARGE SCALE GENOMIC DNA]</scope>
    <source>
        <strain evidence="1">EGGRZ-B1_66</strain>
        <tissue evidence="1">Body</tissue>
    </source>
</reference>
<sequence length="62" mass="6863">MLMYTISMMGVKKESTHEIGSLGHRNLVGKSTIHLLDYSFGLWGSYMNTGSAPPTSQEDISR</sequence>
<dbReference type="Proteomes" id="UP001626550">
    <property type="component" value="Unassembled WGS sequence"/>
</dbReference>
<dbReference type="AlphaFoldDB" id="A0ABD2QP10"/>
<accession>A0ABD2QP10</accession>
<organism evidence="1 2">
    <name type="scientific">Cichlidogyrus casuarinus</name>
    <dbReference type="NCBI Taxonomy" id="1844966"/>
    <lineage>
        <taxon>Eukaryota</taxon>
        <taxon>Metazoa</taxon>
        <taxon>Spiralia</taxon>
        <taxon>Lophotrochozoa</taxon>
        <taxon>Platyhelminthes</taxon>
        <taxon>Monogenea</taxon>
        <taxon>Monopisthocotylea</taxon>
        <taxon>Dactylogyridea</taxon>
        <taxon>Ancyrocephalidae</taxon>
        <taxon>Cichlidogyrus</taxon>
    </lineage>
</organism>